<keyword evidence="3" id="KW-1185">Reference proteome</keyword>
<evidence type="ECO:0000313" key="2">
    <source>
        <dbReference type="EMBL" id="EHI55293.1"/>
    </source>
</evidence>
<dbReference type="Proteomes" id="UP000003011">
    <property type="component" value="Unassembled WGS sequence"/>
</dbReference>
<comment type="caution">
    <text evidence="2">The sequence shown here is derived from an EMBL/GenBank/DDBJ whole genome shotgun (WGS) entry which is preliminary data.</text>
</comment>
<dbReference type="HOGENOM" id="CLU_791756_0_0_9"/>
<dbReference type="EMBL" id="ACZL01000023">
    <property type="protein sequence ID" value="EHI55293.1"/>
    <property type="molecule type" value="Genomic_DNA"/>
</dbReference>
<dbReference type="AlphaFoldDB" id="G5GIN9"/>
<organism evidence="2 3">
    <name type="scientific">Johnsonella ignava ATCC 51276</name>
    <dbReference type="NCBI Taxonomy" id="679200"/>
    <lineage>
        <taxon>Bacteria</taxon>
        <taxon>Bacillati</taxon>
        <taxon>Bacillota</taxon>
        <taxon>Clostridia</taxon>
        <taxon>Lachnospirales</taxon>
        <taxon>Lachnospiraceae</taxon>
        <taxon>Johnsonella</taxon>
    </lineage>
</organism>
<evidence type="ECO:0000256" key="1">
    <source>
        <dbReference type="SAM" id="Phobius"/>
    </source>
</evidence>
<reference evidence="2 3" key="1">
    <citation type="submission" date="2011-08" db="EMBL/GenBank/DDBJ databases">
        <title>The Genome Sequence of Johnsonella ignava ATCC 51276.</title>
        <authorList>
            <consortium name="The Broad Institute Genome Sequencing Platform"/>
            <person name="Earl A."/>
            <person name="Ward D."/>
            <person name="Feldgarden M."/>
            <person name="Gevers D."/>
            <person name="Izard J."/>
            <person name="Blanton J.M."/>
            <person name="Baranova O.V."/>
            <person name="Dewhirst F.E."/>
            <person name="Young S.K."/>
            <person name="Zeng Q."/>
            <person name="Gargeya S."/>
            <person name="Fitzgerald M."/>
            <person name="Haas B."/>
            <person name="Abouelleil A."/>
            <person name="Alvarado L."/>
            <person name="Arachchi H.M."/>
            <person name="Berlin A."/>
            <person name="Brown A."/>
            <person name="Chapman S.B."/>
            <person name="Chen Z."/>
            <person name="Dunbar C."/>
            <person name="Freedman E."/>
            <person name="Gearin G."/>
            <person name="Gellesch M."/>
            <person name="Goldberg J."/>
            <person name="Griggs A."/>
            <person name="Gujja S."/>
            <person name="Heiman D."/>
            <person name="Howarth C."/>
            <person name="Larson L."/>
            <person name="Lui A."/>
            <person name="MacDonald P.J.P."/>
            <person name="Montmayeur A."/>
            <person name="Murphy C."/>
            <person name="Neiman D."/>
            <person name="Pearson M."/>
            <person name="Priest M."/>
            <person name="Roberts A."/>
            <person name="Saif S."/>
            <person name="Shea T."/>
            <person name="Shenoy N."/>
            <person name="Sisk P."/>
            <person name="Stolte C."/>
            <person name="Sykes S."/>
            <person name="Wortman J."/>
            <person name="Nusbaum C."/>
            <person name="Birren B."/>
        </authorList>
    </citation>
    <scope>NUCLEOTIDE SEQUENCE [LARGE SCALE GENOMIC DNA]</scope>
    <source>
        <strain evidence="2 3">ATCC 51276</strain>
    </source>
</reference>
<feature type="transmembrane region" description="Helical" evidence="1">
    <location>
        <begin position="33"/>
        <end position="53"/>
    </location>
</feature>
<keyword evidence="1" id="KW-1133">Transmembrane helix</keyword>
<keyword evidence="1" id="KW-0812">Transmembrane</keyword>
<proteinExistence type="predicted"/>
<gene>
    <name evidence="2" type="ORF">HMPREF9333_01429</name>
</gene>
<keyword evidence="1" id="KW-0472">Membrane</keyword>
<name>G5GIN9_9FIRM</name>
<accession>G5GIN9</accession>
<protein>
    <submittedName>
        <fullName evidence="2">Uncharacterized protein</fullName>
    </submittedName>
</protein>
<sequence length="350" mass="41910">MRNLQIYLSAMETMRDVMKNNIKKHIIDIAKKIYFIILKVIIIFICILFFINLKIFIMHIIRDGKALAQMYEVNDFLINRYNLIIGELEEYGETGMIPFAINKILRWKVHLRSGKTQDIFYGVQGYSYPNKFKYLKDNTSLYYVPYSTKEKAQEIMAQIKPQEYRRGEERFLVNTGIFFDSNQHVGAWEGYREILFDTQEYFLKEYDEDGYFRYLSEALTNCRRFRYAPEELTHIDVLLKKDEYDGGFKIYYMSKPIGIEGYFVEADIKINQNGEFHVEDIKAFKYEKDWFNNAQYSIERARTKRMSGWLTGDSRIKEMMVPEKSKVGEIQMDDGIVYYWQGEYRKDILK</sequence>
<dbReference type="STRING" id="679200.HMPREF9333_01429"/>
<evidence type="ECO:0000313" key="3">
    <source>
        <dbReference type="Proteomes" id="UP000003011"/>
    </source>
</evidence>